<evidence type="ECO:0000313" key="1">
    <source>
        <dbReference type="EMBL" id="KAF2211012.1"/>
    </source>
</evidence>
<proteinExistence type="predicted"/>
<sequence>MIQATMWDAPLPRISRNEISHEISHLCILACRVLIQKKFKEVAMVASKRGRARAQALRWHNWIHFSSQANSDEGAKDLALDISDATAAVVREERAEVGGHFLEILVSDVGRMRNQSFTISNGMGRFCSAIAQTPHTDQGMDEVNLGSTP</sequence>
<evidence type="ECO:0000313" key="2">
    <source>
        <dbReference type="Proteomes" id="UP000799539"/>
    </source>
</evidence>
<gene>
    <name evidence="1" type="ORF">CERZMDRAFT_98754</name>
</gene>
<dbReference type="Proteomes" id="UP000799539">
    <property type="component" value="Unassembled WGS sequence"/>
</dbReference>
<dbReference type="AlphaFoldDB" id="A0A6A6FC77"/>
<organism evidence="1 2">
    <name type="scientific">Cercospora zeae-maydis SCOH1-5</name>
    <dbReference type="NCBI Taxonomy" id="717836"/>
    <lineage>
        <taxon>Eukaryota</taxon>
        <taxon>Fungi</taxon>
        <taxon>Dikarya</taxon>
        <taxon>Ascomycota</taxon>
        <taxon>Pezizomycotina</taxon>
        <taxon>Dothideomycetes</taxon>
        <taxon>Dothideomycetidae</taxon>
        <taxon>Mycosphaerellales</taxon>
        <taxon>Mycosphaerellaceae</taxon>
        <taxon>Cercospora</taxon>
    </lineage>
</organism>
<accession>A0A6A6FC77</accession>
<name>A0A6A6FC77_9PEZI</name>
<reference evidence="1" key="1">
    <citation type="journal article" date="2020" name="Stud. Mycol.">
        <title>101 Dothideomycetes genomes: a test case for predicting lifestyles and emergence of pathogens.</title>
        <authorList>
            <person name="Haridas S."/>
            <person name="Albert R."/>
            <person name="Binder M."/>
            <person name="Bloem J."/>
            <person name="Labutti K."/>
            <person name="Salamov A."/>
            <person name="Andreopoulos B."/>
            <person name="Baker S."/>
            <person name="Barry K."/>
            <person name="Bills G."/>
            <person name="Bluhm B."/>
            <person name="Cannon C."/>
            <person name="Castanera R."/>
            <person name="Culley D."/>
            <person name="Daum C."/>
            <person name="Ezra D."/>
            <person name="Gonzalez J."/>
            <person name="Henrissat B."/>
            <person name="Kuo A."/>
            <person name="Liang C."/>
            <person name="Lipzen A."/>
            <person name="Lutzoni F."/>
            <person name="Magnuson J."/>
            <person name="Mondo S."/>
            <person name="Nolan M."/>
            <person name="Ohm R."/>
            <person name="Pangilinan J."/>
            <person name="Park H.-J."/>
            <person name="Ramirez L."/>
            <person name="Alfaro M."/>
            <person name="Sun H."/>
            <person name="Tritt A."/>
            <person name="Yoshinaga Y."/>
            <person name="Zwiers L.-H."/>
            <person name="Turgeon B."/>
            <person name="Goodwin S."/>
            <person name="Spatafora J."/>
            <person name="Crous P."/>
            <person name="Grigoriev I."/>
        </authorList>
    </citation>
    <scope>NUCLEOTIDE SEQUENCE</scope>
    <source>
        <strain evidence="1">SCOH1-5</strain>
    </source>
</reference>
<protein>
    <submittedName>
        <fullName evidence="1">Uncharacterized protein</fullName>
    </submittedName>
</protein>
<dbReference type="EMBL" id="ML992678">
    <property type="protein sequence ID" value="KAF2211012.1"/>
    <property type="molecule type" value="Genomic_DNA"/>
</dbReference>
<keyword evidence="2" id="KW-1185">Reference proteome</keyword>